<dbReference type="EMBL" id="VGIR01000014">
    <property type="protein sequence ID" value="MBM3330934.1"/>
    <property type="molecule type" value="Genomic_DNA"/>
</dbReference>
<evidence type="ECO:0000256" key="1">
    <source>
        <dbReference type="ARBA" id="ARBA00022737"/>
    </source>
</evidence>
<organism evidence="5 6">
    <name type="scientific">candidate division WOR-3 bacterium</name>
    <dbReference type="NCBI Taxonomy" id="2052148"/>
    <lineage>
        <taxon>Bacteria</taxon>
        <taxon>Bacteria division WOR-3</taxon>
    </lineage>
</organism>
<keyword evidence="1" id="KW-0677">Repeat</keyword>
<feature type="transmembrane region" description="Helical" evidence="4">
    <location>
        <begin position="196"/>
        <end position="220"/>
    </location>
</feature>
<dbReference type="InterPro" id="IPR013105">
    <property type="entry name" value="TPR_2"/>
</dbReference>
<dbReference type="AlphaFoldDB" id="A0A937XEN6"/>
<evidence type="ECO:0000256" key="2">
    <source>
        <dbReference type="ARBA" id="ARBA00022803"/>
    </source>
</evidence>
<keyword evidence="4" id="KW-1133">Transmembrane helix</keyword>
<dbReference type="InterPro" id="IPR011990">
    <property type="entry name" value="TPR-like_helical_dom_sf"/>
</dbReference>
<protein>
    <submittedName>
        <fullName evidence="5">Tetratricopeptide repeat protein</fullName>
    </submittedName>
</protein>
<keyword evidence="4" id="KW-0812">Transmembrane</keyword>
<gene>
    <name evidence="5" type="ORF">FJY68_03670</name>
</gene>
<reference evidence="5" key="1">
    <citation type="submission" date="2019-03" db="EMBL/GenBank/DDBJ databases">
        <title>Lake Tanganyika Metagenome-Assembled Genomes (MAGs).</title>
        <authorList>
            <person name="Tran P."/>
        </authorList>
    </citation>
    <scope>NUCLEOTIDE SEQUENCE</scope>
    <source>
        <strain evidence="5">K_DeepCast_150m_m2_040</strain>
    </source>
</reference>
<dbReference type="Gene3D" id="2.30.30.40">
    <property type="entry name" value="SH3 Domains"/>
    <property type="match status" value="1"/>
</dbReference>
<dbReference type="SUPFAM" id="SSF48452">
    <property type="entry name" value="TPR-like"/>
    <property type="match status" value="1"/>
</dbReference>
<evidence type="ECO:0000313" key="6">
    <source>
        <dbReference type="Proteomes" id="UP000779900"/>
    </source>
</evidence>
<dbReference type="InterPro" id="IPR019734">
    <property type="entry name" value="TPR_rpt"/>
</dbReference>
<comment type="caution">
    <text evidence="5">The sequence shown here is derived from an EMBL/GenBank/DDBJ whole genome shotgun (WGS) entry which is preliminary data.</text>
</comment>
<feature type="transmembrane region" description="Helical" evidence="4">
    <location>
        <begin position="172"/>
        <end position="190"/>
    </location>
</feature>
<evidence type="ECO:0000256" key="4">
    <source>
        <dbReference type="SAM" id="Phobius"/>
    </source>
</evidence>
<dbReference type="Gene3D" id="1.25.40.10">
    <property type="entry name" value="Tetratricopeptide repeat domain"/>
    <property type="match status" value="1"/>
</dbReference>
<dbReference type="Pfam" id="PF07719">
    <property type="entry name" value="TPR_2"/>
    <property type="match status" value="1"/>
</dbReference>
<feature type="repeat" description="TPR" evidence="3">
    <location>
        <begin position="96"/>
        <end position="129"/>
    </location>
</feature>
<sequence length="288" mass="30877">MRRSPVLTGNDSVLAAGDAGEGADSAGEALRRKVVKWPSSPVARCLGILALASCILQGAVASPADLFSRGNQAYESGDYAVAVTLYDSAAAGVSSAELFYNRGNARFKLGEVGRAIADYNRAYVLKPHDKDISHNLAFARQYRPDKSLTLENPLLRMLTGLLRLLDAATARVLSGLFFFLALAALALLLIRGQRLFGWTAIGLSVLFLYCFISATSWGAVTNPAHAVVVQPELTLRSGPGPEYKEIAVVHDGLEVMLRERRPGYVLIQIPGGDGGWVESASVELVFAR</sequence>
<dbReference type="SMART" id="SM00028">
    <property type="entry name" value="TPR"/>
    <property type="match status" value="1"/>
</dbReference>
<evidence type="ECO:0000256" key="3">
    <source>
        <dbReference type="PROSITE-ProRule" id="PRU00339"/>
    </source>
</evidence>
<proteinExistence type="predicted"/>
<dbReference type="PROSITE" id="PS50005">
    <property type="entry name" value="TPR"/>
    <property type="match status" value="1"/>
</dbReference>
<keyword evidence="4" id="KW-0472">Membrane</keyword>
<dbReference type="Proteomes" id="UP000779900">
    <property type="component" value="Unassembled WGS sequence"/>
</dbReference>
<keyword evidence="2 3" id="KW-0802">TPR repeat</keyword>
<name>A0A937XEN6_UNCW3</name>
<accession>A0A937XEN6</accession>
<evidence type="ECO:0000313" key="5">
    <source>
        <dbReference type="EMBL" id="MBM3330934.1"/>
    </source>
</evidence>